<keyword evidence="6" id="KW-0472">Membrane</keyword>
<dbReference type="GO" id="GO:0042956">
    <property type="term" value="P:maltodextrin transmembrane transport"/>
    <property type="evidence" value="ECO:0007669"/>
    <property type="project" value="TreeGrafter"/>
</dbReference>
<dbReference type="InterPro" id="IPR006059">
    <property type="entry name" value="SBP"/>
</dbReference>
<keyword evidence="6" id="KW-1003">Cell membrane</keyword>
<dbReference type="AlphaFoldDB" id="A0A2X0RZ96"/>
<dbReference type="EMBL" id="OUNC01000001">
    <property type="protein sequence ID" value="SPP25576.1"/>
    <property type="molecule type" value="Genomic_DNA"/>
</dbReference>
<dbReference type="SUPFAM" id="SSF53850">
    <property type="entry name" value="Periplasmic binding protein-like II"/>
    <property type="match status" value="1"/>
</dbReference>
<dbReference type="GO" id="GO:0015144">
    <property type="term" value="F:carbohydrate transmembrane transporter activity"/>
    <property type="evidence" value="ECO:0007669"/>
    <property type="project" value="InterPro"/>
</dbReference>
<evidence type="ECO:0000256" key="6">
    <source>
        <dbReference type="RuleBase" id="RU365005"/>
    </source>
</evidence>
<proteinExistence type="inferred from homology"/>
<dbReference type="Gene3D" id="3.40.190.10">
    <property type="entry name" value="Periplasmic binding protein-like II"/>
    <property type="match status" value="2"/>
</dbReference>
<evidence type="ECO:0000256" key="4">
    <source>
        <dbReference type="ARBA" id="ARBA00022729"/>
    </source>
</evidence>
<comment type="subcellular location">
    <subcellularLocation>
        <location evidence="6">Cell membrane</location>
        <topology evidence="6">Lipid-anchor</topology>
    </subcellularLocation>
</comment>
<dbReference type="GeneID" id="66536928"/>
<dbReference type="RefSeq" id="WP_069133042.1">
    <property type="nucleotide sequence ID" value="NZ_CBCPHX010000002.1"/>
</dbReference>
<evidence type="ECO:0000256" key="5">
    <source>
        <dbReference type="ARBA" id="ARBA00030303"/>
    </source>
</evidence>
<evidence type="ECO:0000313" key="7">
    <source>
        <dbReference type="EMBL" id="SPP25576.1"/>
    </source>
</evidence>
<dbReference type="Pfam" id="PF13416">
    <property type="entry name" value="SBP_bac_8"/>
    <property type="match status" value="1"/>
</dbReference>
<evidence type="ECO:0000256" key="3">
    <source>
        <dbReference type="ARBA" id="ARBA00022597"/>
    </source>
</evidence>
<name>A0A2X0RZ96_BROTH</name>
<dbReference type="PANTHER" id="PTHR30061:SF50">
    <property type="entry name" value="MALTOSE_MALTODEXTRIN-BINDING PERIPLASMIC PROTEIN"/>
    <property type="match status" value="1"/>
</dbReference>
<dbReference type="InterPro" id="IPR006060">
    <property type="entry name" value="Maltose/Cyclodextrin-bd"/>
</dbReference>
<dbReference type="GO" id="GO:0055052">
    <property type="term" value="C:ATP-binding cassette (ABC) transporter complex, substrate-binding subunit-containing"/>
    <property type="evidence" value="ECO:0007669"/>
    <property type="project" value="TreeGrafter"/>
</dbReference>
<keyword evidence="3 6" id="KW-0762">Sugar transport</keyword>
<organism evidence="7 8">
    <name type="scientific">Brochothrix thermosphacta</name>
    <name type="common">Microbacterium thermosphactum</name>
    <dbReference type="NCBI Taxonomy" id="2756"/>
    <lineage>
        <taxon>Bacteria</taxon>
        <taxon>Bacillati</taxon>
        <taxon>Bacillota</taxon>
        <taxon>Bacilli</taxon>
        <taxon>Bacillales</taxon>
        <taxon>Listeriaceae</taxon>
        <taxon>Brochothrix</taxon>
    </lineage>
</organism>
<accession>A0A2X0RZ96</accession>
<evidence type="ECO:0000256" key="1">
    <source>
        <dbReference type="ARBA" id="ARBA00008520"/>
    </source>
</evidence>
<sequence>MKKRLMLFTSLLLTFTLVLAGCSGGKTDDKKAAGDNKTLTVSVEEIYKPYVESIKDKFEKDNDVKVKIVTKQMFDQLEAIPLDGPAGKAPDVTLGAYDRVGGLAQQGHLAEVKSLSSDDFSDKEKNLVTSEGKQYGVPAVIETIVMYYNKDLIKEAPKTFAELEKLATDKKFDFASESGTNTAFLAKWTDFYYSYGLLAGNGGYVFGKDGTDVNDIGLNNAGAVKGVEYAKEWYKKWPKGMLDNKSAGDFVTKQFTEGKTAVVIDGPWQAATYKKAKVNYGVTSIAKLPGDKDYSPFAGGKAWIATSYSKNPDLAQKWLAYAGNADNAFKFYEDTNEIPANETARDKAAKTNDELTNAVIDQFQTSTPTPTIPEMSEVWTGVENLMFDAVSGKKEPQASADAAVKVIKTNISEKYESK</sequence>
<dbReference type="GO" id="GO:1901982">
    <property type="term" value="F:maltose binding"/>
    <property type="evidence" value="ECO:0007669"/>
    <property type="project" value="TreeGrafter"/>
</dbReference>
<comment type="similarity">
    <text evidence="1 6">Belongs to the bacterial solute-binding protein 1 family.</text>
</comment>
<dbReference type="PRINTS" id="PR00181">
    <property type="entry name" value="MALTOSEBP"/>
</dbReference>
<gene>
    <name evidence="7" type="primary">mdxE</name>
    <name evidence="7" type="ORF">BTBSAS_10062</name>
</gene>
<dbReference type="InterPro" id="IPR006061">
    <property type="entry name" value="SBP_1_CS"/>
</dbReference>
<dbReference type="PROSITE" id="PS01037">
    <property type="entry name" value="SBP_BACTERIAL_1"/>
    <property type="match status" value="1"/>
</dbReference>
<keyword evidence="2 6" id="KW-0813">Transport</keyword>
<keyword evidence="6 7" id="KW-0449">Lipoprotein</keyword>
<feature type="chain" id="PRO_5039749434" description="Maltodextrin-binding protein" evidence="6">
    <location>
        <begin position="21"/>
        <end position="418"/>
    </location>
</feature>
<dbReference type="PANTHER" id="PTHR30061">
    <property type="entry name" value="MALTOSE-BINDING PERIPLASMIC PROTEIN"/>
    <property type="match status" value="1"/>
</dbReference>
<dbReference type="Proteomes" id="UP000270190">
    <property type="component" value="Unassembled WGS sequence"/>
</dbReference>
<dbReference type="GO" id="GO:0015768">
    <property type="term" value="P:maltose transport"/>
    <property type="evidence" value="ECO:0007669"/>
    <property type="project" value="TreeGrafter"/>
</dbReference>
<dbReference type="PROSITE" id="PS51257">
    <property type="entry name" value="PROKAR_LIPOPROTEIN"/>
    <property type="match status" value="1"/>
</dbReference>
<feature type="signal peptide" evidence="6">
    <location>
        <begin position="1"/>
        <end position="20"/>
    </location>
</feature>
<protein>
    <recommendedName>
        <fullName evidence="5 6">Maltodextrin-binding protein</fullName>
    </recommendedName>
</protein>
<evidence type="ECO:0000313" key="8">
    <source>
        <dbReference type="Proteomes" id="UP000270190"/>
    </source>
</evidence>
<reference evidence="8" key="1">
    <citation type="submission" date="2018-04" db="EMBL/GenBank/DDBJ databases">
        <authorList>
            <person name="Illikoud N."/>
        </authorList>
    </citation>
    <scope>NUCLEOTIDE SEQUENCE [LARGE SCALE GENOMIC DNA]</scope>
</reference>
<evidence type="ECO:0000256" key="2">
    <source>
        <dbReference type="ARBA" id="ARBA00022448"/>
    </source>
</evidence>
<keyword evidence="4 6" id="KW-0732">Signal</keyword>